<gene>
    <name evidence="1" type="ORF">A3A79_05180</name>
</gene>
<organism evidence="1 2">
    <name type="scientific">Candidatus Gottesmanbacteria bacterium RIFCSPLOWO2_01_FULL_43_11b</name>
    <dbReference type="NCBI Taxonomy" id="1798392"/>
    <lineage>
        <taxon>Bacteria</taxon>
        <taxon>Candidatus Gottesmaniibacteriota</taxon>
    </lineage>
</organism>
<evidence type="ECO:0000313" key="1">
    <source>
        <dbReference type="EMBL" id="OGG24548.1"/>
    </source>
</evidence>
<dbReference type="AlphaFoldDB" id="A0A1F6AIN5"/>
<reference evidence="1 2" key="1">
    <citation type="journal article" date="2016" name="Nat. Commun.">
        <title>Thousands of microbial genomes shed light on interconnected biogeochemical processes in an aquifer system.</title>
        <authorList>
            <person name="Anantharaman K."/>
            <person name="Brown C.T."/>
            <person name="Hug L.A."/>
            <person name="Sharon I."/>
            <person name="Castelle C.J."/>
            <person name="Probst A.J."/>
            <person name="Thomas B.C."/>
            <person name="Singh A."/>
            <person name="Wilkins M.J."/>
            <person name="Karaoz U."/>
            <person name="Brodie E.L."/>
            <person name="Williams K.H."/>
            <person name="Hubbard S.S."/>
            <person name="Banfield J.F."/>
        </authorList>
    </citation>
    <scope>NUCLEOTIDE SEQUENCE [LARGE SCALE GENOMIC DNA]</scope>
</reference>
<dbReference type="STRING" id="1798392.A3A79_05180"/>
<sequence length="138" mass="16336">MKREIDPLHHTFFKSRLSSYKSPLPRQNLLFNVRSYHSGEMRISPEKSSTNKVLIVRMEEVEYLESKFQISPYIITDPYLQVRLETSPNELLVGQKPRPSGYFEDTEEHRKLLADGNFQEEQPRLILLFHTSLRQTLE</sequence>
<proteinExistence type="predicted"/>
<dbReference type="EMBL" id="MFJV01000001">
    <property type="protein sequence ID" value="OGG24548.1"/>
    <property type="molecule type" value="Genomic_DNA"/>
</dbReference>
<name>A0A1F6AIN5_9BACT</name>
<protein>
    <submittedName>
        <fullName evidence="1">Uncharacterized protein</fullName>
    </submittedName>
</protein>
<dbReference type="Proteomes" id="UP000178759">
    <property type="component" value="Unassembled WGS sequence"/>
</dbReference>
<comment type="caution">
    <text evidence="1">The sequence shown here is derived from an EMBL/GenBank/DDBJ whole genome shotgun (WGS) entry which is preliminary data.</text>
</comment>
<accession>A0A1F6AIN5</accession>
<evidence type="ECO:0000313" key="2">
    <source>
        <dbReference type="Proteomes" id="UP000178759"/>
    </source>
</evidence>